<dbReference type="EMBL" id="CAKLBY020000095">
    <property type="protein sequence ID" value="CAK7926004.1"/>
    <property type="molecule type" value="Genomic_DNA"/>
</dbReference>
<comment type="caution">
    <text evidence="2">The sequence shown here is derived from an EMBL/GenBank/DDBJ whole genome shotgun (WGS) entry which is preliminary data.</text>
</comment>
<evidence type="ECO:0000313" key="2">
    <source>
        <dbReference type="EMBL" id="CAK7926004.1"/>
    </source>
</evidence>
<feature type="region of interest" description="Disordered" evidence="1">
    <location>
        <begin position="1"/>
        <end position="29"/>
    </location>
</feature>
<gene>
    <name evidence="2" type="ORF">PM001_LOCUS11154</name>
</gene>
<accession>A0AAV1TUK4</accession>
<protein>
    <submittedName>
        <fullName evidence="2">Uncharacterized protein</fullName>
    </submittedName>
</protein>
<reference evidence="2" key="1">
    <citation type="submission" date="2024-01" db="EMBL/GenBank/DDBJ databases">
        <authorList>
            <person name="Webb A."/>
        </authorList>
    </citation>
    <scope>NUCLEOTIDE SEQUENCE</scope>
    <source>
        <strain evidence="2">Pm1</strain>
    </source>
</reference>
<proteinExistence type="predicted"/>
<sequence length="322" mass="35856">MPRRQDRSSPRASALRPRAVAGQSDAAEKTLRSPNQLNVLLSNQTPPTTFVATCRALRAIDETALLATIDVRTWNVALQRRPEAQDERVAAELLGLIASCSRETASVPIPRARRRGHGCANIKMFADAHELLLYQQTLWSEICSGTTTSTTTDETLTTGWSEQSKALMPPSVFASAAFDPVQDFQQEGFLELFKASVYTQQSPRNVVHVFSDYVERTRRAAGGKVERVRTRVLERGFGDAIHCCVNLDEYSLALHCYEVMESTRERLVCAKDNLPVDDAIDEGAERVGIVDEVLPADENVYVNVLKACTEIEDFSTFIDEFR</sequence>
<evidence type="ECO:0000313" key="3">
    <source>
        <dbReference type="Proteomes" id="UP001162060"/>
    </source>
</evidence>
<dbReference type="AlphaFoldDB" id="A0AAV1TUK4"/>
<organism evidence="2 3">
    <name type="scientific">Peronospora matthiolae</name>
    <dbReference type="NCBI Taxonomy" id="2874970"/>
    <lineage>
        <taxon>Eukaryota</taxon>
        <taxon>Sar</taxon>
        <taxon>Stramenopiles</taxon>
        <taxon>Oomycota</taxon>
        <taxon>Peronosporomycetes</taxon>
        <taxon>Peronosporales</taxon>
        <taxon>Peronosporaceae</taxon>
        <taxon>Peronospora</taxon>
    </lineage>
</organism>
<dbReference type="Proteomes" id="UP001162060">
    <property type="component" value="Unassembled WGS sequence"/>
</dbReference>
<feature type="compositionally biased region" description="Low complexity" evidence="1">
    <location>
        <begin position="10"/>
        <end position="21"/>
    </location>
</feature>
<evidence type="ECO:0000256" key="1">
    <source>
        <dbReference type="SAM" id="MobiDB-lite"/>
    </source>
</evidence>
<name>A0AAV1TUK4_9STRA</name>